<dbReference type="GO" id="GO:0009820">
    <property type="term" value="P:alkaloid metabolic process"/>
    <property type="evidence" value="ECO:0007669"/>
    <property type="project" value="InterPro"/>
</dbReference>
<evidence type="ECO:0000256" key="1">
    <source>
        <dbReference type="ARBA" id="ARBA00010209"/>
    </source>
</evidence>
<evidence type="ECO:0000256" key="3">
    <source>
        <dbReference type="PIRSR" id="PIRSR000509-1"/>
    </source>
</evidence>
<keyword evidence="2" id="KW-0808">Transferase</keyword>
<keyword evidence="6" id="KW-1185">Reference proteome</keyword>
<organism evidence="5 6">
    <name type="scientific">Aspergillus calidoustus</name>
    <dbReference type="NCBI Taxonomy" id="454130"/>
    <lineage>
        <taxon>Eukaryota</taxon>
        <taxon>Fungi</taxon>
        <taxon>Dikarya</taxon>
        <taxon>Ascomycota</taxon>
        <taxon>Pezizomycotina</taxon>
        <taxon>Eurotiomycetes</taxon>
        <taxon>Eurotiomycetidae</taxon>
        <taxon>Eurotiales</taxon>
        <taxon>Aspergillaceae</taxon>
        <taxon>Aspergillus</taxon>
        <taxon>Aspergillus subgen. Nidulantes</taxon>
    </lineage>
</organism>
<feature type="compositionally biased region" description="Polar residues" evidence="4">
    <location>
        <begin position="1"/>
        <end position="12"/>
    </location>
</feature>
<accession>A0A0U5GQM7</accession>
<comment type="similarity">
    <text evidence="1">Belongs to the tryptophan dimethylallyltransferase family.</text>
</comment>
<reference evidence="6" key="1">
    <citation type="journal article" date="2016" name="Genome Announc.">
        <title>Draft genome sequences of fungus Aspergillus calidoustus.</title>
        <authorList>
            <person name="Horn F."/>
            <person name="Linde J."/>
            <person name="Mattern D.J."/>
            <person name="Walther G."/>
            <person name="Guthke R."/>
            <person name="Scherlach K."/>
            <person name="Martin K."/>
            <person name="Brakhage A.A."/>
            <person name="Petzke L."/>
            <person name="Valiante V."/>
        </authorList>
    </citation>
    <scope>NUCLEOTIDE SEQUENCE [LARGE SCALE GENOMIC DNA]</scope>
    <source>
        <strain evidence="6">SF006504</strain>
    </source>
</reference>
<dbReference type="GO" id="GO:0016765">
    <property type="term" value="F:transferase activity, transferring alkyl or aryl (other than methyl) groups"/>
    <property type="evidence" value="ECO:0007669"/>
    <property type="project" value="InterPro"/>
</dbReference>
<feature type="binding site" evidence="3">
    <location>
        <position position="213"/>
    </location>
    <ligand>
        <name>dimethylallyl diphosphate</name>
        <dbReference type="ChEBI" id="CHEBI:57623"/>
    </ligand>
</feature>
<dbReference type="AlphaFoldDB" id="A0A0U5GQM7"/>
<dbReference type="InterPro" id="IPR012148">
    <property type="entry name" value="ABBA_DMATS-like"/>
</dbReference>
<sequence>MTGTSETPSNDPTSPPAQSKPEDTPSTGKEAKCAAGITPFEMLNKYISFPTLDQEQWWKATGPLLSRILAASGYPLEQQYEYLTFHHAQIVPRLGPYPARWISGVTRSGLPIEFSMNYQQHGGADPMVRIGLEPVDSYSGTDRDPFNQAPATDLLHALARLGIKGFDPQLYSLFAAEHTLTPSDIPAVKDTLLKSQHTFGFDFKDGEIVVKGYTFPGARAKARGVPIWDLIADTVSHVRDATTTTTNDTKGKQLDCTDAFSLVRDYVSSKPDLYHDFTLFSWDYIAPAASRLKYYCVSSDTTWARVEELWSLGGRAQSTAHTEGLPYLRKLWEILELQEGARMFWGEGSYSDDRVEEQHHAPMTWNYEMRGGESVPLTKYYFPLYGMNDAACVGRIARFFEWMGWAERARAFAGFVRGFYPDLDISKTARLILWVSFAYTEQSGVYLSVYFHPSLDYDERKK</sequence>
<feature type="binding site" evidence="3">
    <location>
        <position position="293"/>
    </location>
    <ligand>
        <name>dimethylallyl diphosphate</name>
        <dbReference type="ChEBI" id="CHEBI:57623"/>
    </ligand>
</feature>
<dbReference type="OrthoDB" id="5392033at2759"/>
<dbReference type="PIRSF" id="PIRSF000509">
    <property type="entry name" value="Trp_DMAT"/>
    <property type="match status" value="1"/>
</dbReference>
<feature type="binding site" evidence="3">
    <location>
        <position position="381"/>
    </location>
    <ligand>
        <name>dimethylallyl diphosphate</name>
        <dbReference type="ChEBI" id="CHEBI:57623"/>
    </ligand>
</feature>
<dbReference type="Proteomes" id="UP000054771">
    <property type="component" value="Unassembled WGS sequence"/>
</dbReference>
<dbReference type="PANTHER" id="PTHR40627:SF3">
    <property type="entry name" value="PRENYLTRANSFERASE ASQH2-RELATED"/>
    <property type="match status" value="1"/>
</dbReference>
<feature type="binding site" evidence="3">
    <location>
        <position position="291"/>
    </location>
    <ligand>
        <name>dimethylallyl diphosphate</name>
        <dbReference type="ChEBI" id="CHEBI:57623"/>
    </ligand>
</feature>
<dbReference type="InterPro" id="IPR033964">
    <property type="entry name" value="ABBA"/>
</dbReference>
<feature type="binding site" evidence="3">
    <location>
        <position position="211"/>
    </location>
    <ligand>
        <name>dimethylallyl diphosphate</name>
        <dbReference type="ChEBI" id="CHEBI:57623"/>
    </ligand>
</feature>
<gene>
    <name evidence="5" type="ORF">ASPCAL08555</name>
</gene>
<feature type="binding site" evidence="3">
    <location>
        <position position="295"/>
    </location>
    <ligand>
        <name>dimethylallyl diphosphate</name>
        <dbReference type="ChEBI" id="CHEBI:57623"/>
    </ligand>
</feature>
<feature type="binding site" evidence="3">
    <location>
        <position position="113"/>
    </location>
    <ligand>
        <name>L-tryptophan</name>
        <dbReference type="ChEBI" id="CHEBI:57912"/>
    </ligand>
</feature>
<dbReference type="NCBIfam" id="TIGR03429">
    <property type="entry name" value="arom_pren_DMATS"/>
    <property type="match status" value="1"/>
</dbReference>
<dbReference type="PANTHER" id="PTHR40627">
    <property type="entry name" value="INDOLE PRENYLTRANSFERASE TDIB-RELATED"/>
    <property type="match status" value="1"/>
</dbReference>
<protein>
    <submittedName>
        <fullName evidence="5">Uncharacterized protein</fullName>
    </submittedName>
</protein>
<evidence type="ECO:0000256" key="2">
    <source>
        <dbReference type="ARBA" id="ARBA00022679"/>
    </source>
</evidence>
<dbReference type="SFLD" id="SFLDG01162">
    <property type="entry name" value="I"/>
    <property type="match status" value="1"/>
</dbReference>
<evidence type="ECO:0000256" key="4">
    <source>
        <dbReference type="SAM" id="MobiDB-lite"/>
    </source>
</evidence>
<dbReference type="SFLD" id="SFLDS00036">
    <property type="entry name" value="Aromatic_Prenyltransferase"/>
    <property type="match status" value="1"/>
</dbReference>
<dbReference type="OMA" id="GFLAWDC"/>
<proteinExistence type="inferred from homology"/>
<dbReference type="InterPro" id="IPR017795">
    <property type="entry name" value="ABBA_NscD-like"/>
</dbReference>
<name>A0A0U5GQM7_ASPCI</name>
<feature type="binding site" evidence="3">
    <location>
        <position position="450"/>
    </location>
    <ligand>
        <name>dimethylallyl diphosphate</name>
        <dbReference type="ChEBI" id="CHEBI:57623"/>
    </ligand>
</feature>
<dbReference type="Pfam" id="PF11991">
    <property type="entry name" value="Trp_DMAT"/>
    <property type="match status" value="1"/>
</dbReference>
<feature type="region of interest" description="Disordered" evidence="4">
    <location>
        <begin position="1"/>
        <end position="30"/>
    </location>
</feature>
<dbReference type="EMBL" id="CDMC01000006">
    <property type="protein sequence ID" value="CEN61910.1"/>
    <property type="molecule type" value="Genomic_DNA"/>
</dbReference>
<evidence type="ECO:0000313" key="6">
    <source>
        <dbReference type="Proteomes" id="UP000054771"/>
    </source>
</evidence>
<feature type="binding site" evidence="3">
    <location>
        <position position="129"/>
    </location>
    <ligand>
        <name>dimethylallyl diphosphate</name>
        <dbReference type="ChEBI" id="CHEBI:57623"/>
    </ligand>
</feature>
<evidence type="ECO:0000313" key="5">
    <source>
        <dbReference type="EMBL" id="CEN61910.1"/>
    </source>
</evidence>
<dbReference type="CDD" id="cd13929">
    <property type="entry name" value="PT-DMATS_CymD"/>
    <property type="match status" value="1"/>
</dbReference>